<sequence>MNDRKKRMQAGLTLLELLLAMTIAAILATALAYAFQAATHLQQAHTTRLAEQDATDRTEREITRILRGARITSTATDTSTFFQGISAGGQSDLGCDRLTLTTTAPGVPAATQDSADDFETQQAARGPVGGVTEISLSTTAVGDAGSHTGLFERIQHPSDGDPTQGGFESTMDADISQIGFQFWTGTQWISSWDTVATGDRRLPAAVQISYRLRSAPDNSVHVFVVAIPTSNVTASNPDSAQGLS</sequence>
<evidence type="ECO:0000313" key="2">
    <source>
        <dbReference type="Proteomes" id="UP000287394"/>
    </source>
</evidence>
<dbReference type="InterPro" id="IPR012902">
    <property type="entry name" value="N_methyl_site"/>
</dbReference>
<gene>
    <name evidence="1" type="ORF">CCAX7_36840</name>
</gene>
<accession>A0A402D180</accession>
<keyword evidence="2" id="KW-1185">Reference proteome</keyword>
<dbReference type="KEGG" id="ccot:CCAX7_36840"/>
<dbReference type="SUPFAM" id="SSF54523">
    <property type="entry name" value="Pili subunits"/>
    <property type="match status" value="2"/>
</dbReference>
<dbReference type="PROSITE" id="PS00409">
    <property type="entry name" value="PROKAR_NTER_METHYL"/>
    <property type="match status" value="1"/>
</dbReference>
<protein>
    <submittedName>
        <fullName evidence="1">Uncharacterized protein</fullName>
    </submittedName>
</protein>
<dbReference type="InterPro" id="IPR045584">
    <property type="entry name" value="Pilin-like"/>
</dbReference>
<organism evidence="1 2">
    <name type="scientific">Capsulimonas corticalis</name>
    <dbReference type="NCBI Taxonomy" id="2219043"/>
    <lineage>
        <taxon>Bacteria</taxon>
        <taxon>Bacillati</taxon>
        <taxon>Armatimonadota</taxon>
        <taxon>Armatimonadia</taxon>
        <taxon>Capsulimonadales</taxon>
        <taxon>Capsulimonadaceae</taxon>
        <taxon>Capsulimonas</taxon>
    </lineage>
</organism>
<dbReference type="RefSeq" id="WP_119323311.1">
    <property type="nucleotide sequence ID" value="NZ_AP025739.1"/>
</dbReference>
<dbReference type="EMBL" id="AP025739">
    <property type="protein sequence ID" value="BDI31633.1"/>
    <property type="molecule type" value="Genomic_DNA"/>
</dbReference>
<name>A0A402D180_9BACT</name>
<evidence type="ECO:0000313" key="1">
    <source>
        <dbReference type="EMBL" id="BDI31633.1"/>
    </source>
</evidence>
<dbReference type="AlphaFoldDB" id="A0A402D180"/>
<dbReference type="NCBIfam" id="TIGR02532">
    <property type="entry name" value="IV_pilin_GFxxxE"/>
    <property type="match status" value="1"/>
</dbReference>
<dbReference type="OrthoDB" id="9812770at2"/>
<dbReference type="Proteomes" id="UP000287394">
    <property type="component" value="Chromosome"/>
</dbReference>
<reference evidence="1 2" key="1">
    <citation type="journal article" date="2019" name="Int. J. Syst. Evol. Microbiol.">
        <title>Capsulimonas corticalis gen. nov., sp. nov., an aerobic capsulated bacterium, of a novel bacterial order, Capsulimonadales ord. nov., of the class Armatimonadia of the phylum Armatimonadetes.</title>
        <authorList>
            <person name="Li J."/>
            <person name="Kudo C."/>
            <person name="Tonouchi A."/>
        </authorList>
    </citation>
    <scope>NUCLEOTIDE SEQUENCE [LARGE SCALE GENOMIC DNA]</scope>
    <source>
        <strain evidence="1 2">AX-7</strain>
    </source>
</reference>
<proteinExistence type="predicted"/>
<dbReference type="Pfam" id="PF07963">
    <property type="entry name" value="N_methyl"/>
    <property type="match status" value="1"/>
</dbReference>